<evidence type="ECO:0000313" key="2">
    <source>
        <dbReference type="EMBL" id="BAS02013.1"/>
    </source>
</evidence>
<proteinExistence type="predicted"/>
<evidence type="ECO:0000256" key="1">
    <source>
        <dbReference type="SAM" id="Phobius"/>
    </source>
</evidence>
<reference evidence="2" key="1">
    <citation type="journal article" date="2015" name="Genome Biol. Evol.">
        <title>Nucleomorph Genome Sequences of Two Chlorarachniophytes, Amorphochlora amoebiformis and Lotharella vacuolata.</title>
        <authorList>
            <person name="Suzuki S."/>
            <person name="Shirato S."/>
            <person name="Hirakawa Y."/>
            <person name="Ishida K."/>
        </authorList>
    </citation>
    <scope>NUCLEOTIDE SEQUENCE</scope>
    <source>
        <strain evidence="2">CCMP2058</strain>
    </source>
</reference>
<accession>A0A0H5BIV5</accession>
<organism evidence="2">
    <name type="scientific">Amorphochlora amoebiformis</name>
    <dbReference type="NCBI Taxonomy" id="1561963"/>
    <lineage>
        <taxon>Eukaryota</taxon>
        <taxon>Sar</taxon>
        <taxon>Rhizaria</taxon>
        <taxon>Cercozoa</taxon>
        <taxon>Chlorarachniophyceae</taxon>
        <taxon>Amorphochlora</taxon>
    </lineage>
</organism>
<name>A0A0H5BIV5_9EUKA</name>
<keyword evidence="1" id="KW-1133">Transmembrane helix</keyword>
<sequence length="594" mass="68622">MLNNTASICVINPTKETYYIIKKITRLINKQYTNTRLIKIYYINLKSRIDINLYFFIQISEYVIYEYNSFNEPSFNIIDLTQLLNISKNKKLIILFNSNDNQNYKMNDIKLKTIKKLFSKTFCTIPLIIHSNVRNSSLKSLLIKFFFQITTRFSMHNKTTNENIIHSSLLICFLKVIFKKKVVKEYIISQKKIKLINLNNSTHLFNKVEYIIFPNICSMKIKNLSNKNKSPNTRKAIILHIDINCKNPSSNTLLLKYIKSSILLYLEYFLNKLIFSAFINGIVFGLIQERIYLYKSIFIVKIIKSSFYKKSLKSFRLLKIYGYMINYIFPLIFIFIYNNAIIIESRMDYRYNNFFVYSNIQNISCTNKLIINEIGTNKYFKIIGSGVITKSFKHHNISYFVVINFQNIKTITQMKLIDSLNKEGCGMGVRLPSGCMGPDYRICLVPITPSLILRLHNIVLLGTLPGITTSNGKIVGRSMGNQANIGAPAPSFRSMRRRNFPPSLSSFYYNTMHVVSLPSARFYHRYKSRFFVSLRQVNKELLQDRGGCFASVLYLITSCTPSGSVVTPLSKMLGCANLIKVNKIVVTLGTGRAP</sequence>
<feature type="transmembrane region" description="Helical" evidence="1">
    <location>
        <begin position="320"/>
        <end position="337"/>
    </location>
</feature>
<feature type="transmembrane region" description="Helical" evidence="1">
    <location>
        <begin position="262"/>
        <end position="285"/>
    </location>
</feature>
<geneLocation type="nucleomorph" evidence="2"/>
<dbReference type="AlphaFoldDB" id="A0A0H5BIV5"/>
<keyword evidence="2" id="KW-0542">Nucleomorph</keyword>
<protein>
    <submittedName>
        <fullName evidence="2">Uncharacterized protein</fullName>
    </submittedName>
</protein>
<keyword evidence="1" id="KW-0812">Transmembrane</keyword>
<dbReference type="EMBL" id="AB996604">
    <property type="protein sequence ID" value="BAS02013.1"/>
    <property type="molecule type" value="Genomic_DNA"/>
</dbReference>
<keyword evidence="1" id="KW-0472">Membrane</keyword>